<organism evidence="2 3">
    <name type="scientific">Aduncisulcus paluster</name>
    <dbReference type="NCBI Taxonomy" id="2918883"/>
    <lineage>
        <taxon>Eukaryota</taxon>
        <taxon>Metamonada</taxon>
        <taxon>Carpediemonas-like organisms</taxon>
        <taxon>Aduncisulcus</taxon>
    </lineage>
</organism>
<protein>
    <submittedName>
        <fullName evidence="2">Uncharacterized protein</fullName>
    </submittedName>
</protein>
<evidence type="ECO:0000313" key="3">
    <source>
        <dbReference type="Proteomes" id="UP001057375"/>
    </source>
</evidence>
<keyword evidence="1" id="KW-0175">Coiled coil</keyword>
<name>A0ABQ5JSD7_9EUKA</name>
<comment type="caution">
    <text evidence="2">The sequence shown here is derived from an EMBL/GenBank/DDBJ whole genome shotgun (WGS) entry which is preliminary data.</text>
</comment>
<feature type="coiled-coil region" evidence="1">
    <location>
        <begin position="102"/>
        <end position="136"/>
    </location>
</feature>
<dbReference type="EMBL" id="BQXS01011664">
    <property type="protein sequence ID" value="GKT15305.1"/>
    <property type="molecule type" value="Genomic_DNA"/>
</dbReference>
<proteinExistence type="predicted"/>
<sequence length="158" mass="18012">MYDPTPTVVEGLVETSCTNGVIKTTEEEIDVLKAYPSSSLSVTSGLKGEESESMRRVRAEAEWNRKVNAVVKELQLVKTREKKAQTTISALQSSEVALKGRLLLTEKQNREIKNRLATEEAKYRRVYLQLEQLRKSEDKRDKILAKDHPIIARLEKKV</sequence>
<accession>A0ABQ5JSD7</accession>
<dbReference type="Proteomes" id="UP001057375">
    <property type="component" value="Unassembled WGS sequence"/>
</dbReference>
<evidence type="ECO:0000313" key="2">
    <source>
        <dbReference type="EMBL" id="GKT15305.1"/>
    </source>
</evidence>
<evidence type="ECO:0000256" key="1">
    <source>
        <dbReference type="SAM" id="Coils"/>
    </source>
</evidence>
<gene>
    <name evidence="2" type="ORF">ADUPG1_010673</name>
</gene>
<reference evidence="2" key="1">
    <citation type="submission" date="2022-03" db="EMBL/GenBank/DDBJ databases">
        <title>Draft genome sequence of Aduncisulcus paluster, a free-living microaerophilic Fornicata.</title>
        <authorList>
            <person name="Yuyama I."/>
            <person name="Kume K."/>
            <person name="Tamura T."/>
            <person name="Inagaki Y."/>
            <person name="Hashimoto T."/>
        </authorList>
    </citation>
    <scope>NUCLEOTIDE SEQUENCE</scope>
    <source>
        <strain evidence="2">NY0171</strain>
    </source>
</reference>
<feature type="non-terminal residue" evidence="2">
    <location>
        <position position="158"/>
    </location>
</feature>
<keyword evidence="3" id="KW-1185">Reference proteome</keyword>